<gene>
    <name evidence="3" type="ORF">M0R45_003203</name>
</gene>
<dbReference type="EMBL" id="JBEDUW010000001">
    <property type="protein sequence ID" value="KAK9947587.1"/>
    <property type="molecule type" value="Genomic_DNA"/>
</dbReference>
<dbReference type="AlphaFoldDB" id="A0AAW1YFS0"/>
<feature type="compositionally biased region" description="Basic and acidic residues" evidence="1">
    <location>
        <begin position="238"/>
        <end position="281"/>
    </location>
</feature>
<evidence type="ECO:0000313" key="3">
    <source>
        <dbReference type="EMBL" id="KAK9947587.1"/>
    </source>
</evidence>
<organism evidence="3 4">
    <name type="scientific">Rubus argutus</name>
    <name type="common">Southern blackberry</name>
    <dbReference type="NCBI Taxonomy" id="59490"/>
    <lineage>
        <taxon>Eukaryota</taxon>
        <taxon>Viridiplantae</taxon>
        <taxon>Streptophyta</taxon>
        <taxon>Embryophyta</taxon>
        <taxon>Tracheophyta</taxon>
        <taxon>Spermatophyta</taxon>
        <taxon>Magnoliopsida</taxon>
        <taxon>eudicotyledons</taxon>
        <taxon>Gunneridae</taxon>
        <taxon>Pentapetalae</taxon>
        <taxon>rosids</taxon>
        <taxon>fabids</taxon>
        <taxon>Rosales</taxon>
        <taxon>Rosaceae</taxon>
        <taxon>Rosoideae</taxon>
        <taxon>Rosoideae incertae sedis</taxon>
        <taxon>Rubus</taxon>
    </lineage>
</organism>
<dbReference type="InterPro" id="IPR035979">
    <property type="entry name" value="RBD_domain_sf"/>
</dbReference>
<feature type="region of interest" description="Disordered" evidence="1">
    <location>
        <begin position="213"/>
        <end position="289"/>
    </location>
</feature>
<dbReference type="GO" id="GO:0003723">
    <property type="term" value="F:RNA binding"/>
    <property type="evidence" value="ECO:0007669"/>
    <property type="project" value="InterPro"/>
</dbReference>
<proteinExistence type="predicted"/>
<feature type="compositionally biased region" description="Basic and acidic residues" evidence="1">
    <location>
        <begin position="121"/>
        <end position="133"/>
    </location>
</feature>
<dbReference type="InterPro" id="IPR000504">
    <property type="entry name" value="RRM_dom"/>
</dbReference>
<protein>
    <recommendedName>
        <fullName evidence="2">RRM domain-containing protein</fullName>
    </recommendedName>
</protein>
<sequence length="289" mass="33486">MIELIDVVSLDMEKIYLDRKVLVLEDWYRFNIISFTPLPITWCTRLKDCHHREPRSASSSLSGPAKPSLLLTALHAAANPATPTLTNRRRSRSQPASALSSNQATHSAHASAIPTPPSSSTDRRPLSLLRPDHTSSPILKLSIVNDNTSRGECYGFVTFRNPRSAIDAINNIGWQVRTRGGRLGFGGGRERERFRRDVERVRNWDRSRDNEMDYDHERERDKDRYSDRSMEPNRYSNRSRERRSLEYEEERNGGYERGHEDHDLLSEHFSDRDRERDRDLEGNEPAQQE</sequence>
<feature type="region of interest" description="Disordered" evidence="1">
    <location>
        <begin position="81"/>
        <end position="133"/>
    </location>
</feature>
<dbReference type="SUPFAM" id="SSF54928">
    <property type="entry name" value="RNA-binding domain, RBD"/>
    <property type="match status" value="1"/>
</dbReference>
<dbReference type="Pfam" id="PF00076">
    <property type="entry name" value="RRM_1"/>
    <property type="match status" value="1"/>
</dbReference>
<evidence type="ECO:0000313" key="4">
    <source>
        <dbReference type="Proteomes" id="UP001457282"/>
    </source>
</evidence>
<reference evidence="3 4" key="1">
    <citation type="journal article" date="2023" name="G3 (Bethesda)">
        <title>A chromosome-length genome assembly and annotation of blackberry (Rubus argutus, cv. 'Hillquist').</title>
        <authorList>
            <person name="Bruna T."/>
            <person name="Aryal R."/>
            <person name="Dudchenko O."/>
            <person name="Sargent D.J."/>
            <person name="Mead D."/>
            <person name="Buti M."/>
            <person name="Cavallini A."/>
            <person name="Hytonen T."/>
            <person name="Andres J."/>
            <person name="Pham M."/>
            <person name="Weisz D."/>
            <person name="Mascagni F."/>
            <person name="Usai G."/>
            <person name="Natali L."/>
            <person name="Bassil N."/>
            <person name="Fernandez G.E."/>
            <person name="Lomsadze A."/>
            <person name="Armour M."/>
            <person name="Olukolu B."/>
            <person name="Poorten T."/>
            <person name="Britton C."/>
            <person name="Davik J."/>
            <person name="Ashrafi H."/>
            <person name="Aiden E.L."/>
            <person name="Borodovsky M."/>
            <person name="Worthington M."/>
        </authorList>
    </citation>
    <scope>NUCLEOTIDE SEQUENCE [LARGE SCALE GENOMIC DNA]</scope>
    <source>
        <strain evidence="3">PI 553951</strain>
    </source>
</reference>
<comment type="caution">
    <text evidence="3">The sequence shown here is derived from an EMBL/GenBank/DDBJ whole genome shotgun (WGS) entry which is preliminary data.</text>
</comment>
<feature type="domain" description="RRM" evidence="2">
    <location>
        <begin position="137"/>
        <end position="171"/>
    </location>
</feature>
<evidence type="ECO:0000256" key="1">
    <source>
        <dbReference type="SAM" id="MobiDB-lite"/>
    </source>
</evidence>
<name>A0AAW1YFS0_RUBAR</name>
<accession>A0AAW1YFS0</accession>
<dbReference type="Proteomes" id="UP001457282">
    <property type="component" value="Unassembled WGS sequence"/>
</dbReference>
<feature type="compositionally biased region" description="Basic and acidic residues" evidence="1">
    <location>
        <begin position="213"/>
        <end position="231"/>
    </location>
</feature>
<feature type="compositionally biased region" description="Polar residues" evidence="1">
    <location>
        <begin position="93"/>
        <end position="105"/>
    </location>
</feature>
<keyword evidence="4" id="KW-1185">Reference proteome</keyword>
<evidence type="ECO:0000259" key="2">
    <source>
        <dbReference type="Pfam" id="PF00076"/>
    </source>
</evidence>